<name>A0A0G0W5E0_9BACT</name>
<organism evidence="2 3">
    <name type="scientific">Candidatus Woesebacteria bacterium GW2011_GWA2_40_7b</name>
    <dbReference type="NCBI Taxonomy" id="1618563"/>
    <lineage>
        <taxon>Bacteria</taxon>
        <taxon>Candidatus Woeseibacteriota</taxon>
    </lineage>
</organism>
<dbReference type="AlphaFoldDB" id="A0A0G0W5E0"/>
<feature type="transmembrane region" description="Helical" evidence="1">
    <location>
        <begin position="7"/>
        <end position="27"/>
    </location>
</feature>
<keyword evidence="1" id="KW-0472">Membrane</keyword>
<dbReference type="STRING" id="1618563.UU12_C0020G0013"/>
<proteinExistence type="predicted"/>
<gene>
    <name evidence="2" type="ORF">UU12_C0020G0013</name>
</gene>
<keyword evidence="1" id="KW-1133">Transmembrane helix</keyword>
<evidence type="ECO:0000313" key="2">
    <source>
        <dbReference type="EMBL" id="KKR70492.1"/>
    </source>
</evidence>
<dbReference type="Proteomes" id="UP000034562">
    <property type="component" value="Unassembled WGS sequence"/>
</dbReference>
<comment type="caution">
    <text evidence="2">The sequence shown here is derived from an EMBL/GenBank/DDBJ whole genome shotgun (WGS) entry which is preliminary data.</text>
</comment>
<reference evidence="2 3" key="1">
    <citation type="journal article" date="2015" name="Nature">
        <title>rRNA introns, odd ribosomes, and small enigmatic genomes across a large radiation of phyla.</title>
        <authorList>
            <person name="Brown C.T."/>
            <person name="Hug L.A."/>
            <person name="Thomas B.C."/>
            <person name="Sharon I."/>
            <person name="Castelle C.J."/>
            <person name="Singh A."/>
            <person name="Wilkins M.J."/>
            <person name="Williams K.H."/>
            <person name="Banfield J.F."/>
        </authorList>
    </citation>
    <scope>NUCLEOTIDE SEQUENCE [LARGE SCALE GENOMIC DNA]</scope>
</reference>
<protein>
    <submittedName>
        <fullName evidence="2">Uncharacterized protein</fullName>
    </submittedName>
</protein>
<dbReference type="EMBL" id="LBZK01000020">
    <property type="protein sequence ID" value="KKR70492.1"/>
    <property type="molecule type" value="Genomic_DNA"/>
</dbReference>
<sequence>MAITAKISVDITMIIVATLPFIKLYIFNKLTNLLPYGGSWPGRKPELTAHPQHIEPVLCMFDNIHRQHPALRLLRRDIPFH</sequence>
<evidence type="ECO:0000313" key="3">
    <source>
        <dbReference type="Proteomes" id="UP000034562"/>
    </source>
</evidence>
<evidence type="ECO:0000256" key="1">
    <source>
        <dbReference type="SAM" id="Phobius"/>
    </source>
</evidence>
<keyword evidence="1" id="KW-0812">Transmembrane</keyword>
<accession>A0A0G0W5E0</accession>